<dbReference type="HAMAP" id="MF_01369_B">
    <property type="entry name" value="Ribosomal_uL23_B"/>
    <property type="match status" value="1"/>
</dbReference>
<reference evidence="7 8" key="1">
    <citation type="submission" date="2016-10" db="EMBL/GenBank/DDBJ databases">
        <authorList>
            <person name="de Groot N.N."/>
        </authorList>
    </citation>
    <scope>NUCLEOTIDE SEQUENCE [LARGE SCALE GENOMIC DNA]</scope>
    <source>
        <strain evidence="7 8">B25</strain>
    </source>
</reference>
<dbReference type="Proteomes" id="UP000182360">
    <property type="component" value="Unassembled WGS sequence"/>
</dbReference>
<comment type="subunit">
    <text evidence="6">Part of the 50S ribosomal subunit. Contacts protein L29, and trigger factor when it is bound to the ribosome.</text>
</comment>
<evidence type="ECO:0000313" key="7">
    <source>
        <dbReference type="EMBL" id="SEQ01244.1"/>
    </source>
</evidence>
<dbReference type="Pfam" id="PF00276">
    <property type="entry name" value="Ribosomal_L23"/>
    <property type="match status" value="1"/>
</dbReference>
<dbReference type="SUPFAM" id="SSF54189">
    <property type="entry name" value="Ribosomal proteins S24e, L23 and L15e"/>
    <property type="match status" value="1"/>
</dbReference>
<dbReference type="STRING" id="163.SAMN04487775_10636"/>
<keyword evidence="5 6" id="KW-0687">Ribonucleoprotein</keyword>
<evidence type="ECO:0000256" key="6">
    <source>
        <dbReference type="HAMAP-Rule" id="MF_01369"/>
    </source>
</evidence>
<keyword evidence="2 6" id="KW-0699">rRNA-binding</keyword>
<accession>A0A1H9CJB4</accession>
<name>A0A1H9CJB4_9SPIR</name>
<evidence type="ECO:0000256" key="5">
    <source>
        <dbReference type="ARBA" id="ARBA00023274"/>
    </source>
</evidence>
<dbReference type="PANTHER" id="PTHR11620">
    <property type="entry name" value="60S RIBOSOMAL PROTEIN L23A"/>
    <property type="match status" value="1"/>
</dbReference>
<dbReference type="Gene3D" id="3.30.70.330">
    <property type="match status" value="1"/>
</dbReference>
<dbReference type="OrthoDB" id="9793353at2"/>
<dbReference type="InterPro" id="IPR012678">
    <property type="entry name" value="Ribosomal_uL23/eL15/eS24_sf"/>
</dbReference>
<dbReference type="FunFam" id="3.30.70.330:FF:000001">
    <property type="entry name" value="50S ribosomal protein L23"/>
    <property type="match status" value="1"/>
</dbReference>
<evidence type="ECO:0000256" key="1">
    <source>
        <dbReference type="ARBA" id="ARBA00006700"/>
    </source>
</evidence>
<dbReference type="InterPro" id="IPR012677">
    <property type="entry name" value="Nucleotide-bd_a/b_plait_sf"/>
</dbReference>
<dbReference type="GO" id="GO:0003735">
    <property type="term" value="F:structural constituent of ribosome"/>
    <property type="evidence" value="ECO:0007669"/>
    <property type="project" value="InterPro"/>
</dbReference>
<dbReference type="GO" id="GO:1990904">
    <property type="term" value="C:ribonucleoprotein complex"/>
    <property type="evidence" value="ECO:0007669"/>
    <property type="project" value="UniProtKB-KW"/>
</dbReference>
<dbReference type="NCBIfam" id="NF004366">
    <property type="entry name" value="PRK05738.3-2"/>
    <property type="match status" value="1"/>
</dbReference>
<dbReference type="GO" id="GO:0005840">
    <property type="term" value="C:ribosome"/>
    <property type="evidence" value="ECO:0007669"/>
    <property type="project" value="UniProtKB-KW"/>
</dbReference>
<evidence type="ECO:0000256" key="4">
    <source>
        <dbReference type="ARBA" id="ARBA00022980"/>
    </source>
</evidence>
<evidence type="ECO:0000313" key="8">
    <source>
        <dbReference type="Proteomes" id="UP000182360"/>
    </source>
</evidence>
<dbReference type="GO" id="GO:0006412">
    <property type="term" value="P:translation"/>
    <property type="evidence" value="ECO:0007669"/>
    <property type="project" value="UniProtKB-UniRule"/>
</dbReference>
<comment type="function">
    <text evidence="6">One of the early assembly proteins it binds 23S rRNA. One of the proteins that surrounds the polypeptide exit tunnel on the outside of the ribosome. Forms the main docking site for trigger factor binding to the ribosome.</text>
</comment>
<dbReference type="NCBIfam" id="NF004363">
    <property type="entry name" value="PRK05738.2-4"/>
    <property type="match status" value="1"/>
</dbReference>
<dbReference type="AlphaFoldDB" id="A0A1H9CJB4"/>
<keyword evidence="4 6" id="KW-0689">Ribosomal protein</keyword>
<keyword evidence="8" id="KW-1185">Reference proteome</keyword>
<evidence type="ECO:0000256" key="2">
    <source>
        <dbReference type="ARBA" id="ARBA00022730"/>
    </source>
</evidence>
<dbReference type="EMBL" id="FOFU01000002">
    <property type="protein sequence ID" value="SEQ01244.1"/>
    <property type="molecule type" value="Genomic_DNA"/>
</dbReference>
<proteinExistence type="inferred from homology"/>
<organism evidence="7 8">
    <name type="scientific">Treponema bryantii</name>
    <dbReference type="NCBI Taxonomy" id="163"/>
    <lineage>
        <taxon>Bacteria</taxon>
        <taxon>Pseudomonadati</taxon>
        <taxon>Spirochaetota</taxon>
        <taxon>Spirochaetia</taxon>
        <taxon>Spirochaetales</taxon>
        <taxon>Treponemataceae</taxon>
        <taxon>Treponema</taxon>
    </lineage>
</organism>
<comment type="similarity">
    <text evidence="1 6">Belongs to the universal ribosomal protein uL23 family.</text>
</comment>
<dbReference type="eggNOG" id="COG0089">
    <property type="taxonomic scope" value="Bacteria"/>
</dbReference>
<sequence length="94" mass="10619">MNYEDILIKPVVSEKASMLREQNKYVFIVRPDATKTQIKEAVTRLFKVKVVDCTTMNVLGKMKRLRGKPGRTASYKKAIVRIAEGETIAAFEGV</sequence>
<gene>
    <name evidence="6" type="primary">rplW</name>
    <name evidence="7" type="ORF">SAMN04487977_102199</name>
</gene>
<protein>
    <recommendedName>
        <fullName evidence="6">Large ribosomal subunit protein uL23</fullName>
    </recommendedName>
</protein>
<dbReference type="RefSeq" id="WP_074641247.1">
    <property type="nucleotide sequence ID" value="NZ_AP025286.1"/>
</dbReference>
<dbReference type="GO" id="GO:0019843">
    <property type="term" value="F:rRNA binding"/>
    <property type="evidence" value="ECO:0007669"/>
    <property type="project" value="UniProtKB-UniRule"/>
</dbReference>
<dbReference type="InterPro" id="IPR013025">
    <property type="entry name" value="Ribosomal_uL23-like"/>
</dbReference>
<evidence type="ECO:0000256" key="3">
    <source>
        <dbReference type="ARBA" id="ARBA00022884"/>
    </source>
</evidence>
<keyword evidence="3 6" id="KW-0694">RNA-binding</keyword>